<feature type="region of interest" description="Disordered" evidence="1">
    <location>
        <begin position="56"/>
        <end position="86"/>
    </location>
</feature>
<comment type="caution">
    <text evidence="2">The sequence shown here is derived from an EMBL/GenBank/DDBJ whole genome shotgun (WGS) entry which is preliminary data.</text>
</comment>
<evidence type="ECO:0000256" key="1">
    <source>
        <dbReference type="SAM" id="MobiDB-lite"/>
    </source>
</evidence>
<dbReference type="EMBL" id="JARBJD010000544">
    <property type="protein sequence ID" value="KAK2941142.1"/>
    <property type="molecule type" value="Genomic_DNA"/>
</dbReference>
<evidence type="ECO:0000313" key="3">
    <source>
        <dbReference type="Proteomes" id="UP001281761"/>
    </source>
</evidence>
<evidence type="ECO:0000313" key="2">
    <source>
        <dbReference type="EMBL" id="KAK2941142.1"/>
    </source>
</evidence>
<dbReference type="Proteomes" id="UP001281761">
    <property type="component" value="Unassembled WGS sequence"/>
</dbReference>
<proteinExistence type="predicted"/>
<keyword evidence="3" id="KW-1185">Reference proteome</keyword>
<gene>
    <name evidence="2" type="ORF">BLNAU_23964</name>
</gene>
<protein>
    <submittedName>
        <fullName evidence="2">Uncharacterized protein</fullName>
    </submittedName>
</protein>
<name>A0ABQ9WQU8_9EUKA</name>
<accession>A0ABQ9WQU8</accession>
<sequence length="86" mass="9772">MRPPSFSQFTRVVHWSRFIASAQIQTLGIPISGRIDRENDEAILVRCVRNHVEDPVAEAEGRPEELEESMQTAPSDKMNRRIIPSA</sequence>
<reference evidence="2 3" key="1">
    <citation type="journal article" date="2022" name="bioRxiv">
        <title>Genomics of Preaxostyla Flagellates Illuminates Evolutionary Transitions and the Path Towards Mitochondrial Loss.</title>
        <authorList>
            <person name="Novak L.V.F."/>
            <person name="Treitli S.C."/>
            <person name="Pyrih J."/>
            <person name="Halakuc P."/>
            <person name="Pipaliya S.V."/>
            <person name="Vacek V."/>
            <person name="Brzon O."/>
            <person name="Soukal P."/>
            <person name="Eme L."/>
            <person name="Dacks J.B."/>
            <person name="Karnkowska A."/>
            <person name="Elias M."/>
            <person name="Hampl V."/>
        </authorList>
    </citation>
    <scope>NUCLEOTIDE SEQUENCE [LARGE SCALE GENOMIC DNA]</scope>
    <source>
        <strain evidence="2">NAU3</strain>
        <tissue evidence="2">Gut</tissue>
    </source>
</reference>
<organism evidence="2 3">
    <name type="scientific">Blattamonas nauphoetae</name>
    <dbReference type="NCBI Taxonomy" id="2049346"/>
    <lineage>
        <taxon>Eukaryota</taxon>
        <taxon>Metamonada</taxon>
        <taxon>Preaxostyla</taxon>
        <taxon>Oxymonadida</taxon>
        <taxon>Blattamonas</taxon>
    </lineage>
</organism>